<gene>
    <name evidence="1" type="ORF">HINF_LOCUS40181</name>
    <name evidence="2" type="ORF">HINF_LOCUS72681</name>
</gene>
<dbReference type="Gene3D" id="1.25.10.10">
    <property type="entry name" value="Leucine-rich Repeat Variant"/>
    <property type="match status" value="1"/>
</dbReference>
<dbReference type="InterPro" id="IPR011989">
    <property type="entry name" value="ARM-like"/>
</dbReference>
<dbReference type="AlphaFoldDB" id="A0AA86Q8H2"/>
<organism evidence="1">
    <name type="scientific">Hexamita inflata</name>
    <dbReference type="NCBI Taxonomy" id="28002"/>
    <lineage>
        <taxon>Eukaryota</taxon>
        <taxon>Metamonada</taxon>
        <taxon>Diplomonadida</taxon>
        <taxon>Hexamitidae</taxon>
        <taxon>Hexamitinae</taxon>
        <taxon>Hexamita</taxon>
    </lineage>
</organism>
<keyword evidence="3" id="KW-1185">Reference proteome</keyword>
<dbReference type="Proteomes" id="UP001642409">
    <property type="component" value="Unassembled WGS sequence"/>
</dbReference>
<dbReference type="SUPFAM" id="SSF48371">
    <property type="entry name" value="ARM repeat"/>
    <property type="match status" value="1"/>
</dbReference>
<evidence type="ECO:0000313" key="1">
    <source>
        <dbReference type="EMBL" id="CAI9952536.1"/>
    </source>
</evidence>
<accession>A0AA86Q8H2</accession>
<dbReference type="InterPro" id="IPR016024">
    <property type="entry name" value="ARM-type_fold"/>
</dbReference>
<comment type="caution">
    <text evidence="1">The sequence shown here is derived from an EMBL/GenBank/DDBJ whole genome shotgun (WGS) entry which is preliminary data.</text>
</comment>
<reference evidence="2 3" key="2">
    <citation type="submission" date="2024-07" db="EMBL/GenBank/DDBJ databases">
        <authorList>
            <person name="Akdeniz Z."/>
        </authorList>
    </citation>
    <scope>NUCLEOTIDE SEQUENCE [LARGE SCALE GENOMIC DNA]</scope>
</reference>
<evidence type="ECO:0000313" key="2">
    <source>
        <dbReference type="EMBL" id="CAL6104226.1"/>
    </source>
</evidence>
<evidence type="ECO:0000313" key="3">
    <source>
        <dbReference type="Proteomes" id="UP001642409"/>
    </source>
</evidence>
<proteinExistence type="predicted"/>
<name>A0AA86Q8H2_9EUKA</name>
<dbReference type="EMBL" id="CAXDID020000580">
    <property type="protein sequence ID" value="CAL6104226.1"/>
    <property type="molecule type" value="Genomic_DNA"/>
</dbReference>
<dbReference type="EMBL" id="CATOUU010000833">
    <property type="protein sequence ID" value="CAI9952536.1"/>
    <property type="molecule type" value="Genomic_DNA"/>
</dbReference>
<protein>
    <submittedName>
        <fullName evidence="1">Importin beta-3 subunit</fullName>
    </submittedName>
    <submittedName>
        <fullName evidence="2">Importin_beta-3 subunit</fullName>
    </submittedName>
</protein>
<sequence length="1032" mass="120165">MDLAFVQQLLYTLTNTKNKEERLNAEKLYQQLLSEPDQYIELIVQSIELNNELSRAAIIFLKSNIDKSSRSSAIYNTFNGIQGAHQYIIRLLHCLARNPDTLLATIIAGHAFVQMNFKQPFQELQDFLNVAIQNENQQIQIIAYALMAQLMLLRLKDLQEYYNIDFMKLFYENIGQTHLKPYIINAFTNMLIINDFSDSEKKQIRELCVQQFIISLNTDIKQADKLTNQLDSLYKDVIPDLEEFNSFLLLAQQIMSSDLDSNFKSKIIEIITSMVKNLGGECMQALIDFDCNVLVKLLGSEQTFEEWQADLDDAFISSNVYQSVLSSFEIQAEAIGFPIIKELILRLQNEPEQLLLILFYQMEYLHSSLDEETTHQIYNYCKECFKSNNVHVRYNALVLISEMLLEEDTTYLLMNTEAISQEVFMAVSEMVKDSILKVQVQALNTIVNVMTTIGNHGIIRHSDEILKIAEFAFQLNSFSAKGASLAILSIISELLPRNQMSHLLQQVIPVILGEFQDIIHKLSTDKELSFQQEHYVARVVECISFAVTCNYNLFDAIKDQIILAMIQMVKYAVDYRLDKIVPMGLGALRRMSRCFSYEPYQFEFVEIIKMIIEQPMTTCTDNITANYTFDIQAKQFKQNLLEDLNGIFFRQNKAFQQIFTQLQQLLSKVYVIQELEIYGKFKAQAYLIDILESTNQEIQYRFAVEQLDNLKQYFNDHSVDYFAFHVCALAQIPRDLAHILQYYLMYDLPMELIDQLVHFLQIVQQTARSQVKIEELTISQGNEYEKESKFLELCVDYTEFWRVSAGFYEVFLTVLGDKGLPFLQKYGQLNFAFENELDLVNDAIDQQPKMMSYYIFASIIRNVSNIQPFMQQCSLLLNQQATSSEFFFRSVSDVLFTLQLRNVDLSNLSLASIQHRLQEYLIEEVYSSSVNATLTKMTVQLALDFNSLSLEELEHNLQVEYLIQQLLKFNQELLIQQIIPFVFGPRCMWFVKNFEGKFSQNLKNFLQTHENEVKQMNEEVNENVQWFLNRFV</sequence>
<reference evidence="1" key="1">
    <citation type="submission" date="2023-06" db="EMBL/GenBank/DDBJ databases">
        <authorList>
            <person name="Kurt Z."/>
        </authorList>
    </citation>
    <scope>NUCLEOTIDE SEQUENCE</scope>
</reference>